<dbReference type="SUPFAM" id="SSF55804">
    <property type="entry name" value="Phoshotransferase/anion transport protein"/>
    <property type="match status" value="1"/>
</dbReference>
<dbReference type="PROSITE" id="PS51094">
    <property type="entry name" value="PTS_EIIA_TYPE_2"/>
    <property type="match status" value="1"/>
</dbReference>
<dbReference type="Gene3D" id="3.40.930.10">
    <property type="entry name" value="Mannitol-specific EII, Chain A"/>
    <property type="match status" value="1"/>
</dbReference>
<name>A0A2V4E672_9GAMM</name>
<dbReference type="AlphaFoldDB" id="A0A2V4E672"/>
<dbReference type="Proteomes" id="UP000247932">
    <property type="component" value="Unassembled WGS sequence"/>
</dbReference>
<feature type="domain" description="PTS EIIA type-2" evidence="1">
    <location>
        <begin position="13"/>
        <end position="160"/>
    </location>
</feature>
<dbReference type="InterPro" id="IPR051541">
    <property type="entry name" value="PTS_SugarTrans_NitroReg"/>
</dbReference>
<keyword evidence="3" id="KW-1185">Reference proteome</keyword>
<dbReference type="CDD" id="cd00211">
    <property type="entry name" value="PTS_IIA_fru"/>
    <property type="match status" value="1"/>
</dbReference>
<protein>
    <submittedName>
        <fullName evidence="2">PTS sugar transporter subunit IIA</fullName>
    </submittedName>
</protein>
<gene>
    <name evidence="2" type="ORF">DKK70_14985</name>
</gene>
<reference evidence="2 3" key="1">
    <citation type="submission" date="2018-05" db="EMBL/GenBank/DDBJ databases">
        <title>Reference genomes for bee gut microbiota database.</title>
        <authorList>
            <person name="Ellegaard K.M."/>
        </authorList>
    </citation>
    <scope>NUCLEOTIDE SEQUENCE [LARGE SCALE GENOMIC DNA]</scope>
    <source>
        <strain evidence="2 3">ESL0182</strain>
    </source>
</reference>
<dbReference type="PANTHER" id="PTHR47738">
    <property type="entry name" value="PTS SYSTEM FRUCTOSE-LIKE EIIA COMPONENT-RELATED"/>
    <property type="match status" value="1"/>
</dbReference>
<keyword evidence="2" id="KW-0813">Transport</keyword>
<accession>A0A2V4E672</accession>
<comment type="caution">
    <text evidence="2">The sequence shown here is derived from an EMBL/GenBank/DDBJ whole genome shotgun (WGS) entry which is preliminary data.</text>
</comment>
<evidence type="ECO:0000313" key="2">
    <source>
        <dbReference type="EMBL" id="PXZ03887.1"/>
    </source>
</evidence>
<organism evidence="2 3">
    <name type="scientific">Gilliamella apicola</name>
    <dbReference type="NCBI Taxonomy" id="1196095"/>
    <lineage>
        <taxon>Bacteria</taxon>
        <taxon>Pseudomonadati</taxon>
        <taxon>Pseudomonadota</taxon>
        <taxon>Gammaproteobacteria</taxon>
        <taxon>Orbales</taxon>
        <taxon>Orbaceae</taxon>
        <taxon>Gilliamella</taxon>
    </lineage>
</organism>
<dbReference type="Pfam" id="PF00359">
    <property type="entry name" value="PTS_EIIA_2"/>
    <property type="match status" value="1"/>
</dbReference>
<keyword evidence="2" id="KW-0762">Sugar transport</keyword>
<evidence type="ECO:0000259" key="1">
    <source>
        <dbReference type="PROSITE" id="PS51094"/>
    </source>
</evidence>
<dbReference type="EMBL" id="QGLR01000017">
    <property type="protein sequence ID" value="PXZ03887.1"/>
    <property type="molecule type" value="Genomic_DNA"/>
</dbReference>
<dbReference type="InterPro" id="IPR016152">
    <property type="entry name" value="PTrfase/Anion_transptr"/>
</dbReference>
<proteinExistence type="predicted"/>
<sequence length="163" mass="18921">MMEDKMGNDSKDQMFFNELILLDKDFADSDQFFEFTFPILKNGGYVNHSFLEAIKQRESTFPTALPTEPYVVAIPHTDIEHVIRPFIFFTRVKGTIPWREMANNDHVLDVNFIFLLGFNQKDGHIDLLQKLMSSFVNSCFLDALNQAKTQHEIFTLLTSNIHL</sequence>
<evidence type="ECO:0000313" key="3">
    <source>
        <dbReference type="Proteomes" id="UP000247932"/>
    </source>
</evidence>
<dbReference type="STRING" id="1196095.GAPWK_0375"/>
<dbReference type="InterPro" id="IPR002178">
    <property type="entry name" value="PTS_EIIA_type-2_dom"/>
</dbReference>
<dbReference type="PANTHER" id="PTHR47738:SF3">
    <property type="entry name" value="PHOSPHOTRANSFERASE SYSTEM MANNITOL_FRUCTOSE-SPECIFIC IIA DOMAIN CONTAINING PROTEIN"/>
    <property type="match status" value="1"/>
</dbReference>